<dbReference type="PRINTS" id="PR01435">
    <property type="entry name" value="NPOXDRDTASE5"/>
</dbReference>
<feature type="transmembrane region" description="Helical" evidence="6">
    <location>
        <begin position="337"/>
        <end position="355"/>
    </location>
</feature>
<dbReference type="PRINTS" id="PR01434">
    <property type="entry name" value="NADHDHGNASE5"/>
</dbReference>
<dbReference type="GO" id="GO:0016020">
    <property type="term" value="C:membrane"/>
    <property type="evidence" value="ECO:0007669"/>
    <property type="project" value="UniProtKB-SubCell"/>
</dbReference>
<evidence type="ECO:0000313" key="9">
    <source>
        <dbReference type="EMBL" id="PQJ28408.1"/>
    </source>
</evidence>
<feature type="transmembrane region" description="Helical" evidence="6">
    <location>
        <begin position="211"/>
        <end position="230"/>
    </location>
</feature>
<feature type="transmembrane region" description="Helical" evidence="6">
    <location>
        <begin position="309"/>
        <end position="331"/>
    </location>
</feature>
<name>A0A2S7U079_9BACT</name>
<feature type="transmembrane region" description="Helical" evidence="6">
    <location>
        <begin position="419"/>
        <end position="442"/>
    </location>
</feature>
<feature type="transmembrane region" description="Helical" evidence="6">
    <location>
        <begin position="86"/>
        <end position="106"/>
    </location>
</feature>
<dbReference type="Pfam" id="PF00662">
    <property type="entry name" value="Proton_antipo_N"/>
    <property type="match status" value="1"/>
</dbReference>
<dbReference type="GO" id="GO:0042773">
    <property type="term" value="P:ATP synthesis coupled electron transport"/>
    <property type="evidence" value="ECO:0007669"/>
    <property type="project" value="InterPro"/>
</dbReference>
<proteinExistence type="predicted"/>
<evidence type="ECO:0000256" key="3">
    <source>
        <dbReference type="ARBA" id="ARBA00022989"/>
    </source>
</evidence>
<evidence type="ECO:0000313" key="10">
    <source>
        <dbReference type="Proteomes" id="UP000239907"/>
    </source>
</evidence>
<feature type="domain" description="NADH-Ubiquinone oxidoreductase (complex I) chain 5 N-terminal" evidence="8">
    <location>
        <begin position="70"/>
        <end position="119"/>
    </location>
</feature>
<dbReference type="NCBIfam" id="TIGR01974">
    <property type="entry name" value="NDH_I_L"/>
    <property type="match status" value="1"/>
</dbReference>
<evidence type="ECO:0000256" key="4">
    <source>
        <dbReference type="ARBA" id="ARBA00023136"/>
    </source>
</evidence>
<feature type="transmembrane region" description="Helical" evidence="6">
    <location>
        <begin position="118"/>
        <end position="135"/>
    </location>
</feature>
<evidence type="ECO:0000256" key="1">
    <source>
        <dbReference type="ARBA" id="ARBA00004127"/>
    </source>
</evidence>
<feature type="transmembrane region" description="Helical" evidence="6">
    <location>
        <begin position="454"/>
        <end position="474"/>
    </location>
</feature>
<protein>
    <submittedName>
        <fullName evidence="9">NADH-quinone oxidoreductase subunit L</fullName>
    </submittedName>
</protein>
<feature type="transmembrane region" description="Helical" evidence="6">
    <location>
        <begin position="251"/>
        <end position="269"/>
    </location>
</feature>
<accession>A0A2S7U079</accession>
<dbReference type="GO" id="GO:0003954">
    <property type="term" value="F:NADH dehydrogenase activity"/>
    <property type="evidence" value="ECO:0007669"/>
    <property type="project" value="TreeGrafter"/>
</dbReference>
<comment type="caution">
    <text evidence="9">The sequence shown here is derived from an EMBL/GenBank/DDBJ whole genome shotgun (WGS) entry which is preliminary data.</text>
</comment>
<dbReference type="InterPro" id="IPR001516">
    <property type="entry name" value="Proton_antipo_N"/>
</dbReference>
<dbReference type="Proteomes" id="UP000239907">
    <property type="component" value="Unassembled WGS sequence"/>
</dbReference>
<feature type="transmembrane region" description="Helical" evidence="6">
    <location>
        <begin position="30"/>
        <end position="51"/>
    </location>
</feature>
<dbReference type="RefSeq" id="WP_105042909.1">
    <property type="nucleotide sequence ID" value="NZ_MQWA01000001.1"/>
</dbReference>
<dbReference type="InterPro" id="IPR018393">
    <property type="entry name" value="NADHpl_OxRdtase_5_subgr"/>
</dbReference>
<feature type="transmembrane region" description="Helical" evidence="6">
    <location>
        <begin position="6"/>
        <end position="23"/>
    </location>
</feature>
<feature type="transmembrane region" description="Helical" evidence="6">
    <location>
        <begin position="275"/>
        <end position="302"/>
    </location>
</feature>
<dbReference type="NCBIfam" id="NF005141">
    <property type="entry name" value="PRK06590.1"/>
    <property type="match status" value="1"/>
</dbReference>
<reference evidence="9 10" key="1">
    <citation type="submission" date="2016-12" db="EMBL/GenBank/DDBJ databases">
        <title>Study of bacterial adaptation to deep sea.</title>
        <authorList>
            <person name="Song J."/>
            <person name="Yoshizawa S."/>
            <person name="Kogure K."/>
        </authorList>
    </citation>
    <scope>NUCLEOTIDE SEQUENCE [LARGE SCALE GENOMIC DNA]</scope>
    <source>
        <strain evidence="9 10">SAORIC-165</strain>
    </source>
</reference>
<evidence type="ECO:0000259" key="7">
    <source>
        <dbReference type="Pfam" id="PF00361"/>
    </source>
</evidence>
<feature type="domain" description="NADH:quinone oxidoreductase/Mrp antiporter transmembrane" evidence="7">
    <location>
        <begin position="135"/>
        <end position="429"/>
    </location>
</feature>
<evidence type="ECO:0000256" key="6">
    <source>
        <dbReference type="SAM" id="Phobius"/>
    </source>
</evidence>
<feature type="transmembrane region" description="Helical" evidence="6">
    <location>
        <begin position="141"/>
        <end position="160"/>
    </location>
</feature>
<organism evidence="9 10">
    <name type="scientific">Rubritalea profundi</name>
    <dbReference type="NCBI Taxonomy" id="1658618"/>
    <lineage>
        <taxon>Bacteria</taxon>
        <taxon>Pseudomonadati</taxon>
        <taxon>Verrucomicrobiota</taxon>
        <taxon>Verrucomicrobiia</taxon>
        <taxon>Verrucomicrobiales</taxon>
        <taxon>Rubritaleaceae</taxon>
        <taxon>Rubritalea</taxon>
    </lineage>
</organism>
<dbReference type="GO" id="GO:0008137">
    <property type="term" value="F:NADH dehydrogenase (ubiquinone) activity"/>
    <property type="evidence" value="ECO:0007669"/>
    <property type="project" value="InterPro"/>
</dbReference>
<comment type="subcellular location">
    <subcellularLocation>
        <location evidence="1">Endomembrane system</location>
        <topology evidence="1">Multi-pass membrane protein</topology>
    </subcellularLocation>
    <subcellularLocation>
        <location evidence="5">Membrane</location>
        <topology evidence="5">Multi-pass membrane protein</topology>
    </subcellularLocation>
</comment>
<dbReference type="Pfam" id="PF00361">
    <property type="entry name" value="Proton_antipo_M"/>
    <property type="match status" value="1"/>
</dbReference>
<keyword evidence="4 6" id="KW-0472">Membrane</keyword>
<dbReference type="InterPro" id="IPR003945">
    <property type="entry name" value="NU5C-like"/>
</dbReference>
<feature type="transmembrane region" description="Helical" evidence="6">
    <location>
        <begin position="507"/>
        <end position="528"/>
    </location>
</feature>
<dbReference type="PANTHER" id="PTHR42829">
    <property type="entry name" value="NADH-UBIQUINONE OXIDOREDUCTASE CHAIN 5"/>
    <property type="match status" value="1"/>
</dbReference>
<dbReference type="Gene3D" id="1.20.5.2700">
    <property type="match status" value="1"/>
</dbReference>
<feature type="transmembrane region" description="Helical" evidence="6">
    <location>
        <begin position="606"/>
        <end position="626"/>
    </location>
</feature>
<dbReference type="OrthoDB" id="9807568at2"/>
<feature type="transmembrane region" description="Helical" evidence="6">
    <location>
        <begin position="172"/>
        <end position="191"/>
    </location>
</feature>
<keyword evidence="3 6" id="KW-1133">Transmembrane helix</keyword>
<sequence length="627" mass="67352">MLNQLWLVPTLPLLGFLILALCGSRWSRGLVATVGCGSIGLSALVATAAGFDLLTTNSENASFTQHLWNWFEVGGLSLSIGLHLDALSLLMILVVTWVAFFIHIYASEYMAKEGYSRFFAYLNLFVCAMLVLVLADNLLMLLLGWEGVGLCSYLLIGFWYSDPANGAAARKAFVVTRVGDTALMVGILLLFKHLGTLDIGQILSTANAQWQPGSTIAITAAALLLGGAVGKSSQLPLQTWLPDAMAGPTPVSALVHAATMVTAGVYLIARMHGIFLLAPVVMGVVAVLGATTMLVAGCSALVQSDLKRVLAYSTISQIGYMFLALGVGAWTAAMFHFMTHAFFKALLFLGAGAVIHSLNDQKDMFKMGGLRKKLPAVFWTFLIGSASLAALPLVTSGFYSKELILWSAWASPHGHPTLWAAGIVGAFITALYTTRAVILTFFGKVKTEVSHQPGARMVLPLCILAALSTVAGLLQTPHSLGHLHAFSDLLETALPVTHLNGSSSVEITLQAVAVAIVLAGVALAYWLYQKAPHLPERIASGWGKPIRKAWLAGWGFDWIYDQLLVKPIVAVAQLNRRDIIDLFYTGLASFARLLNFLLSASQTGRMRWYAAGISAGTIFIFLIVYFT</sequence>
<gene>
    <name evidence="9" type="ORF">BSZ32_07720</name>
</gene>
<keyword evidence="10" id="KW-1185">Reference proteome</keyword>
<dbReference type="GO" id="GO:0015990">
    <property type="term" value="P:electron transport coupled proton transport"/>
    <property type="evidence" value="ECO:0007669"/>
    <property type="project" value="TreeGrafter"/>
</dbReference>
<keyword evidence="2 5" id="KW-0812">Transmembrane</keyword>
<dbReference type="PANTHER" id="PTHR42829:SF2">
    <property type="entry name" value="NADH-UBIQUINONE OXIDOREDUCTASE CHAIN 5"/>
    <property type="match status" value="1"/>
</dbReference>
<evidence type="ECO:0000259" key="8">
    <source>
        <dbReference type="Pfam" id="PF00662"/>
    </source>
</evidence>
<dbReference type="GO" id="GO:0012505">
    <property type="term" value="C:endomembrane system"/>
    <property type="evidence" value="ECO:0007669"/>
    <property type="project" value="UniProtKB-SubCell"/>
</dbReference>
<feature type="transmembrane region" description="Helical" evidence="6">
    <location>
        <begin position="376"/>
        <end position="399"/>
    </location>
</feature>
<evidence type="ECO:0000256" key="5">
    <source>
        <dbReference type="RuleBase" id="RU000320"/>
    </source>
</evidence>
<dbReference type="EMBL" id="MQWA01000001">
    <property type="protein sequence ID" value="PQJ28408.1"/>
    <property type="molecule type" value="Genomic_DNA"/>
</dbReference>
<dbReference type="AlphaFoldDB" id="A0A2S7U079"/>
<dbReference type="InterPro" id="IPR001750">
    <property type="entry name" value="ND/Mrp_TM"/>
</dbReference>
<evidence type="ECO:0000256" key="2">
    <source>
        <dbReference type="ARBA" id="ARBA00022692"/>
    </source>
</evidence>